<dbReference type="InterPro" id="IPR036236">
    <property type="entry name" value="Znf_C2H2_sf"/>
</dbReference>
<dbReference type="InterPro" id="IPR050589">
    <property type="entry name" value="Ikaros_C2H2-ZF"/>
</dbReference>
<dbReference type="FunFam" id="3.30.160.60:FF:001685">
    <property type="entry name" value="Zinc finger and BTB domain-containing 5"/>
    <property type="match status" value="1"/>
</dbReference>
<keyword evidence="6" id="KW-0238">DNA-binding</keyword>
<dbReference type="GO" id="GO:0008270">
    <property type="term" value="F:zinc ion binding"/>
    <property type="evidence" value="ECO:0007669"/>
    <property type="project" value="UniProtKB-KW"/>
</dbReference>
<accession>A0A8D8YP02</accession>
<dbReference type="Pfam" id="PF13909">
    <property type="entry name" value="zf-H2C2_5"/>
    <property type="match status" value="1"/>
</dbReference>
<evidence type="ECO:0000256" key="1">
    <source>
        <dbReference type="ARBA" id="ARBA00004123"/>
    </source>
</evidence>
<dbReference type="AlphaFoldDB" id="A0A8D8YP02"/>
<keyword evidence="5" id="KW-0862">Zinc</keyword>
<dbReference type="SUPFAM" id="SSF57667">
    <property type="entry name" value="beta-beta-alpha zinc fingers"/>
    <property type="match status" value="1"/>
</dbReference>
<dbReference type="GO" id="GO:0005634">
    <property type="term" value="C:nucleus"/>
    <property type="evidence" value="ECO:0007669"/>
    <property type="project" value="UniProtKB-SubCell"/>
</dbReference>
<comment type="subcellular location">
    <subcellularLocation>
        <location evidence="1">Nucleus</location>
    </subcellularLocation>
</comment>
<dbReference type="GO" id="GO:0003677">
    <property type="term" value="F:DNA binding"/>
    <property type="evidence" value="ECO:0007669"/>
    <property type="project" value="UniProtKB-KW"/>
</dbReference>
<dbReference type="PANTHER" id="PTHR24404:SF109">
    <property type="match status" value="1"/>
</dbReference>
<evidence type="ECO:0000256" key="4">
    <source>
        <dbReference type="ARBA" id="ARBA00022771"/>
    </source>
</evidence>
<dbReference type="SMART" id="SM00355">
    <property type="entry name" value="ZnF_C2H2"/>
    <property type="match status" value="2"/>
</dbReference>
<keyword evidence="3" id="KW-0677">Repeat</keyword>
<organism evidence="10">
    <name type="scientific">Cacopsylla melanoneura</name>
    <dbReference type="NCBI Taxonomy" id="428564"/>
    <lineage>
        <taxon>Eukaryota</taxon>
        <taxon>Metazoa</taxon>
        <taxon>Ecdysozoa</taxon>
        <taxon>Arthropoda</taxon>
        <taxon>Hexapoda</taxon>
        <taxon>Insecta</taxon>
        <taxon>Pterygota</taxon>
        <taxon>Neoptera</taxon>
        <taxon>Paraneoptera</taxon>
        <taxon>Hemiptera</taxon>
        <taxon>Sternorrhyncha</taxon>
        <taxon>Psylloidea</taxon>
        <taxon>Psyllidae</taxon>
        <taxon>Psyllinae</taxon>
        <taxon>Cacopsylla</taxon>
    </lineage>
</organism>
<keyword evidence="4 8" id="KW-0863">Zinc-finger</keyword>
<dbReference type="PROSITE" id="PS50157">
    <property type="entry name" value="ZINC_FINGER_C2H2_2"/>
    <property type="match status" value="2"/>
</dbReference>
<feature type="domain" description="C2H2-type" evidence="9">
    <location>
        <begin position="45"/>
        <end position="72"/>
    </location>
</feature>
<feature type="domain" description="C2H2-type" evidence="9">
    <location>
        <begin position="73"/>
        <end position="96"/>
    </location>
</feature>
<reference evidence="10" key="1">
    <citation type="submission" date="2021-05" db="EMBL/GenBank/DDBJ databases">
        <authorList>
            <person name="Alioto T."/>
            <person name="Alioto T."/>
            <person name="Gomez Garrido J."/>
        </authorList>
    </citation>
    <scope>NUCLEOTIDE SEQUENCE</scope>
</reference>
<dbReference type="PROSITE" id="PS00028">
    <property type="entry name" value="ZINC_FINGER_C2H2_1"/>
    <property type="match status" value="1"/>
</dbReference>
<dbReference type="EMBL" id="HBUF01386609">
    <property type="protein sequence ID" value="CAG6732365.1"/>
    <property type="molecule type" value="Transcribed_RNA"/>
</dbReference>
<evidence type="ECO:0000259" key="9">
    <source>
        <dbReference type="PROSITE" id="PS50157"/>
    </source>
</evidence>
<evidence type="ECO:0000256" key="7">
    <source>
        <dbReference type="ARBA" id="ARBA00023242"/>
    </source>
</evidence>
<dbReference type="InterPro" id="IPR013087">
    <property type="entry name" value="Znf_C2H2_type"/>
</dbReference>
<keyword evidence="2" id="KW-0479">Metal-binding</keyword>
<evidence type="ECO:0000256" key="8">
    <source>
        <dbReference type="PROSITE-ProRule" id="PRU00042"/>
    </source>
</evidence>
<evidence type="ECO:0000256" key="3">
    <source>
        <dbReference type="ARBA" id="ARBA00022737"/>
    </source>
</evidence>
<sequence length="103" mass="12358">MLYTIHVSEYQTCKHCQSHIYQPDIIEHCKTCPYMNRPNAVDYKFVCFNCSYHCHVSQDMKRHIRTHTGEKPYKCEYCSYRSARSSNLKQHVTIRHEKSININ</sequence>
<keyword evidence="7" id="KW-0539">Nucleus</keyword>
<proteinExistence type="predicted"/>
<dbReference type="PANTHER" id="PTHR24404">
    <property type="entry name" value="ZINC FINGER PROTEIN"/>
    <property type="match status" value="1"/>
</dbReference>
<evidence type="ECO:0000256" key="6">
    <source>
        <dbReference type="ARBA" id="ARBA00023125"/>
    </source>
</evidence>
<evidence type="ECO:0000313" key="10">
    <source>
        <dbReference type="EMBL" id="CAG6732364.1"/>
    </source>
</evidence>
<evidence type="ECO:0000256" key="5">
    <source>
        <dbReference type="ARBA" id="ARBA00022833"/>
    </source>
</evidence>
<evidence type="ECO:0000256" key="2">
    <source>
        <dbReference type="ARBA" id="ARBA00022723"/>
    </source>
</evidence>
<dbReference type="Gene3D" id="3.30.160.60">
    <property type="entry name" value="Classic Zinc Finger"/>
    <property type="match status" value="2"/>
</dbReference>
<dbReference type="EMBL" id="HBUF01386608">
    <property type="protein sequence ID" value="CAG6732364.1"/>
    <property type="molecule type" value="Transcribed_RNA"/>
</dbReference>
<protein>
    <submittedName>
        <fullName evidence="10">Zinc finger protein 64 homolog, isoforms 1 and 2</fullName>
    </submittedName>
</protein>
<name>A0A8D8YP02_9HEMI</name>